<dbReference type="EMBL" id="JAESWB010000247">
    <property type="protein sequence ID" value="MBL4953921.1"/>
    <property type="molecule type" value="Genomic_DNA"/>
</dbReference>
<accession>A0ABS1TUG1</accession>
<keyword evidence="3" id="KW-1185">Reference proteome</keyword>
<dbReference type="RefSeq" id="WP_202655179.1">
    <property type="nucleotide sequence ID" value="NZ_JAESWB010000247.1"/>
</dbReference>
<dbReference type="Proteomes" id="UP000623967">
    <property type="component" value="Unassembled WGS sequence"/>
</dbReference>
<evidence type="ECO:0000313" key="3">
    <source>
        <dbReference type="Proteomes" id="UP000623967"/>
    </source>
</evidence>
<dbReference type="NCBIfam" id="TIGR00684">
    <property type="entry name" value="narJ"/>
    <property type="match status" value="1"/>
</dbReference>
<dbReference type="SUPFAM" id="SSF89155">
    <property type="entry name" value="TorD-like"/>
    <property type="match status" value="1"/>
</dbReference>
<sequence>MDEHQHILGLASLLLQHPETEWFTDEQLKEEINLIDDQLTKMLFRQFYHYLHSVPFHELCANYSFTFDFNEKTTLYLTHYLFGENPDRGKALIKLKKDYDEAGLPLKSNELPDFLPLVLEFCSLAPADTAQKMLMVHRRAIDQLVKELSAIDSPYQFILQACVETIENMINKQKAS</sequence>
<evidence type="ECO:0000313" key="2">
    <source>
        <dbReference type="EMBL" id="MBL4953921.1"/>
    </source>
</evidence>
<name>A0ABS1TUG1_9BACI</name>
<dbReference type="InterPro" id="IPR036411">
    <property type="entry name" value="TorD-like_sf"/>
</dbReference>
<proteinExistence type="predicted"/>
<dbReference type="Gene3D" id="1.10.3480.10">
    <property type="entry name" value="TorD-like"/>
    <property type="match status" value="1"/>
</dbReference>
<dbReference type="Pfam" id="PF02613">
    <property type="entry name" value="Nitrate_red_del"/>
    <property type="match status" value="1"/>
</dbReference>
<dbReference type="InterPro" id="IPR020945">
    <property type="entry name" value="DMSO/NO3_reduct_chaperone"/>
</dbReference>
<dbReference type="PANTHER" id="PTHR43680:SF2">
    <property type="entry name" value="NITRATE REDUCTASE MOLYBDENUM COFACTOR ASSEMBLY CHAPERONE NARJ"/>
    <property type="match status" value="1"/>
</dbReference>
<reference evidence="2 3" key="1">
    <citation type="submission" date="2021-01" db="EMBL/GenBank/DDBJ databases">
        <title>Genome public.</title>
        <authorList>
            <person name="Liu C."/>
            <person name="Sun Q."/>
        </authorList>
    </citation>
    <scope>NUCLEOTIDE SEQUENCE [LARGE SCALE GENOMIC DNA]</scope>
    <source>
        <strain evidence="2 3">YIM B02564</strain>
    </source>
</reference>
<organism evidence="2 3">
    <name type="scientific">Neobacillus paridis</name>
    <dbReference type="NCBI Taxonomy" id="2803862"/>
    <lineage>
        <taxon>Bacteria</taxon>
        <taxon>Bacillati</taxon>
        <taxon>Bacillota</taxon>
        <taxon>Bacilli</taxon>
        <taxon>Bacillales</taxon>
        <taxon>Bacillaceae</taxon>
        <taxon>Neobacillus</taxon>
    </lineage>
</organism>
<protein>
    <submittedName>
        <fullName evidence="2">Nitrate reductase molybdenum cofactor assembly chaperone</fullName>
    </submittedName>
</protein>
<gene>
    <name evidence="2" type="primary">narJ</name>
    <name evidence="2" type="ORF">JK635_17190</name>
</gene>
<dbReference type="InterPro" id="IPR003765">
    <property type="entry name" value="NO3_reductase_chaperone_NarJ"/>
</dbReference>
<evidence type="ECO:0000256" key="1">
    <source>
        <dbReference type="ARBA" id="ARBA00023063"/>
    </source>
</evidence>
<dbReference type="PANTHER" id="PTHR43680">
    <property type="entry name" value="NITRATE REDUCTASE MOLYBDENUM COFACTOR ASSEMBLY CHAPERONE"/>
    <property type="match status" value="1"/>
</dbReference>
<keyword evidence="1" id="KW-0534">Nitrate assimilation</keyword>
<comment type="caution">
    <text evidence="2">The sequence shown here is derived from an EMBL/GenBank/DDBJ whole genome shotgun (WGS) entry which is preliminary data.</text>
</comment>